<evidence type="ECO:0000313" key="2">
    <source>
        <dbReference type="EMBL" id="KAK9951574.1"/>
    </source>
</evidence>
<gene>
    <name evidence="2" type="ORF">M0R45_007012</name>
</gene>
<dbReference type="Pfam" id="PF13966">
    <property type="entry name" value="zf-RVT"/>
    <property type="match status" value="1"/>
</dbReference>
<proteinExistence type="predicted"/>
<dbReference type="AlphaFoldDB" id="A0AAW1YSX4"/>
<reference evidence="2 3" key="1">
    <citation type="journal article" date="2023" name="G3 (Bethesda)">
        <title>A chromosome-length genome assembly and annotation of blackberry (Rubus argutus, cv. 'Hillquist').</title>
        <authorList>
            <person name="Bruna T."/>
            <person name="Aryal R."/>
            <person name="Dudchenko O."/>
            <person name="Sargent D.J."/>
            <person name="Mead D."/>
            <person name="Buti M."/>
            <person name="Cavallini A."/>
            <person name="Hytonen T."/>
            <person name="Andres J."/>
            <person name="Pham M."/>
            <person name="Weisz D."/>
            <person name="Mascagni F."/>
            <person name="Usai G."/>
            <person name="Natali L."/>
            <person name="Bassil N."/>
            <person name="Fernandez G.E."/>
            <person name="Lomsadze A."/>
            <person name="Armour M."/>
            <person name="Olukolu B."/>
            <person name="Poorten T."/>
            <person name="Britton C."/>
            <person name="Davik J."/>
            <person name="Ashrafi H."/>
            <person name="Aiden E.L."/>
            <person name="Borodovsky M."/>
            <person name="Worthington M."/>
        </authorList>
    </citation>
    <scope>NUCLEOTIDE SEQUENCE [LARGE SCALE GENOMIC DNA]</scope>
    <source>
        <strain evidence="2">PI 553951</strain>
    </source>
</reference>
<dbReference type="PANTHER" id="PTHR36617:SF15">
    <property type="entry name" value="REVERSE TRANSCRIPTASE ZINC-BINDING DOMAIN-CONTAINING PROTEIN"/>
    <property type="match status" value="1"/>
</dbReference>
<comment type="caution">
    <text evidence="2">The sequence shown here is derived from an EMBL/GenBank/DDBJ whole genome shotgun (WGS) entry which is preliminary data.</text>
</comment>
<name>A0AAW1YSX4_RUBAR</name>
<dbReference type="InterPro" id="IPR026960">
    <property type="entry name" value="RVT-Znf"/>
</dbReference>
<dbReference type="EMBL" id="JBEDUW010000001">
    <property type="protein sequence ID" value="KAK9951574.1"/>
    <property type="molecule type" value="Genomic_DNA"/>
</dbReference>
<feature type="domain" description="Reverse transcriptase zinc-binding" evidence="1">
    <location>
        <begin position="203"/>
        <end position="292"/>
    </location>
</feature>
<sequence>MNNFLWEGSREGSKDYLINWKLVSKSKAKGGLEIGNLVLKNSSLLGKWLWRFPIEKESLWHCVIKSKYGYQANGWDANLVVRGSSRSPWKDISAGLCDFSKCVQLVVGDGRIVRFWEDIWIGDKPFCEIFPRLFRLSRLYNASIDSLVSPSTIPVDWNFGFRRNLNDVEALEVSGLLGLIERVVLQDSKKDTKKWNLETSGAFTCTSFRNFLCNENPYPNFDPAKFVWESKVLPKVKFLGWLMAHGRLNTCEMLQRRRPNSCFSPHWCVLCKQNEESTSHIFLQCELASHLWQKLYWEAGLTWDF</sequence>
<keyword evidence="3" id="KW-1185">Reference proteome</keyword>
<dbReference type="Proteomes" id="UP001457282">
    <property type="component" value="Unassembled WGS sequence"/>
</dbReference>
<evidence type="ECO:0000313" key="3">
    <source>
        <dbReference type="Proteomes" id="UP001457282"/>
    </source>
</evidence>
<accession>A0AAW1YSX4</accession>
<evidence type="ECO:0000259" key="1">
    <source>
        <dbReference type="Pfam" id="PF13966"/>
    </source>
</evidence>
<dbReference type="PANTHER" id="PTHR36617">
    <property type="entry name" value="PROTEIN, PUTATIVE-RELATED"/>
    <property type="match status" value="1"/>
</dbReference>
<organism evidence="2 3">
    <name type="scientific">Rubus argutus</name>
    <name type="common">Southern blackberry</name>
    <dbReference type="NCBI Taxonomy" id="59490"/>
    <lineage>
        <taxon>Eukaryota</taxon>
        <taxon>Viridiplantae</taxon>
        <taxon>Streptophyta</taxon>
        <taxon>Embryophyta</taxon>
        <taxon>Tracheophyta</taxon>
        <taxon>Spermatophyta</taxon>
        <taxon>Magnoliopsida</taxon>
        <taxon>eudicotyledons</taxon>
        <taxon>Gunneridae</taxon>
        <taxon>Pentapetalae</taxon>
        <taxon>rosids</taxon>
        <taxon>fabids</taxon>
        <taxon>Rosales</taxon>
        <taxon>Rosaceae</taxon>
        <taxon>Rosoideae</taxon>
        <taxon>Rosoideae incertae sedis</taxon>
        <taxon>Rubus</taxon>
    </lineage>
</organism>
<protein>
    <recommendedName>
        <fullName evidence="1">Reverse transcriptase zinc-binding domain-containing protein</fullName>
    </recommendedName>
</protein>